<dbReference type="PROSITE" id="PS00041">
    <property type="entry name" value="HTH_ARAC_FAMILY_1"/>
    <property type="match status" value="1"/>
</dbReference>
<dbReference type="InterPro" id="IPR037923">
    <property type="entry name" value="HTH-like"/>
</dbReference>
<evidence type="ECO:0000259" key="4">
    <source>
        <dbReference type="PROSITE" id="PS01124"/>
    </source>
</evidence>
<dbReference type="PANTHER" id="PTHR43280:SF28">
    <property type="entry name" value="HTH-TYPE TRANSCRIPTIONAL ACTIVATOR RHAS"/>
    <property type="match status" value="1"/>
</dbReference>
<evidence type="ECO:0000313" key="5">
    <source>
        <dbReference type="EMBL" id="GGH70981.1"/>
    </source>
</evidence>
<proteinExistence type="predicted"/>
<evidence type="ECO:0000256" key="2">
    <source>
        <dbReference type="ARBA" id="ARBA00023125"/>
    </source>
</evidence>
<dbReference type="PROSITE" id="PS01124">
    <property type="entry name" value="HTH_ARAC_FAMILY_2"/>
    <property type="match status" value="1"/>
</dbReference>
<protein>
    <submittedName>
        <fullName evidence="5">AraC family transcriptional regulator</fullName>
    </submittedName>
</protein>
<keyword evidence="6" id="KW-1185">Reference proteome</keyword>
<evidence type="ECO:0000313" key="6">
    <source>
        <dbReference type="Proteomes" id="UP000605427"/>
    </source>
</evidence>
<sequence>MNLQCIPDLLHYGNNEDEIRAEFDRRCGHFSMIQNHYHASYELYYLFSGERNYFVKDSSYRIRAGDLILIDSNAVHKSTDSGIPDHERIVLYFSPGYFDRFPADERELLRAPFTGGRPLVSLNLQERLRAEELLISLLNELHTRPTGYRLHVQHMAGELLLLVARASRKPEVSTMPEPTPVQRKVSEIVRHINGHFAEPLELDELSRRFFISRSHLSRTFKEVTGFGFAEYVNITRVREAQRLLRETKTSVTRISEQVGFENFSHFGKMFKRLSGVSPREYRNLDRANRENA</sequence>
<dbReference type="SUPFAM" id="SSF46689">
    <property type="entry name" value="Homeodomain-like"/>
    <property type="match status" value="2"/>
</dbReference>
<dbReference type="Pfam" id="PF12833">
    <property type="entry name" value="HTH_18"/>
    <property type="match status" value="1"/>
</dbReference>
<dbReference type="SUPFAM" id="SSF51215">
    <property type="entry name" value="Regulatory protein AraC"/>
    <property type="match status" value="1"/>
</dbReference>
<keyword evidence="2" id="KW-0238">DNA-binding</keyword>
<dbReference type="Gene3D" id="1.10.10.60">
    <property type="entry name" value="Homeodomain-like"/>
    <property type="match status" value="2"/>
</dbReference>
<dbReference type="Proteomes" id="UP000605427">
    <property type="component" value="Unassembled WGS sequence"/>
</dbReference>
<dbReference type="InterPro" id="IPR003313">
    <property type="entry name" value="AraC-bd"/>
</dbReference>
<dbReference type="InterPro" id="IPR018062">
    <property type="entry name" value="HTH_AraC-typ_CS"/>
</dbReference>
<dbReference type="InterPro" id="IPR009057">
    <property type="entry name" value="Homeodomain-like_sf"/>
</dbReference>
<keyword evidence="3" id="KW-0804">Transcription</keyword>
<name>A0ABQ1ZPW7_9BACL</name>
<feature type="domain" description="HTH araC/xylS-type" evidence="4">
    <location>
        <begin position="186"/>
        <end position="284"/>
    </location>
</feature>
<keyword evidence="1" id="KW-0805">Transcription regulation</keyword>
<dbReference type="InterPro" id="IPR014710">
    <property type="entry name" value="RmlC-like_jellyroll"/>
</dbReference>
<organism evidence="5 6">
    <name type="scientific">Saccharibacillus endophyticus</name>
    <dbReference type="NCBI Taxonomy" id="2060666"/>
    <lineage>
        <taxon>Bacteria</taxon>
        <taxon>Bacillati</taxon>
        <taxon>Bacillota</taxon>
        <taxon>Bacilli</taxon>
        <taxon>Bacillales</taxon>
        <taxon>Paenibacillaceae</taxon>
        <taxon>Saccharibacillus</taxon>
    </lineage>
</organism>
<evidence type="ECO:0000256" key="1">
    <source>
        <dbReference type="ARBA" id="ARBA00023015"/>
    </source>
</evidence>
<dbReference type="Gene3D" id="2.60.120.10">
    <property type="entry name" value="Jelly Rolls"/>
    <property type="match status" value="1"/>
</dbReference>
<dbReference type="Pfam" id="PF02311">
    <property type="entry name" value="AraC_binding"/>
    <property type="match status" value="1"/>
</dbReference>
<dbReference type="PRINTS" id="PR00032">
    <property type="entry name" value="HTHARAC"/>
</dbReference>
<reference evidence="6" key="1">
    <citation type="journal article" date="2019" name="Int. J. Syst. Evol. Microbiol.">
        <title>The Global Catalogue of Microorganisms (GCM) 10K type strain sequencing project: providing services to taxonomists for standard genome sequencing and annotation.</title>
        <authorList>
            <consortium name="The Broad Institute Genomics Platform"/>
            <consortium name="The Broad Institute Genome Sequencing Center for Infectious Disease"/>
            <person name="Wu L."/>
            <person name="Ma J."/>
        </authorList>
    </citation>
    <scope>NUCLEOTIDE SEQUENCE [LARGE SCALE GENOMIC DNA]</scope>
    <source>
        <strain evidence="6">CCM 8702</strain>
    </source>
</reference>
<dbReference type="RefSeq" id="WP_172239271.1">
    <property type="nucleotide sequence ID" value="NZ_BMDD01000001.1"/>
</dbReference>
<dbReference type="PANTHER" id="PTHR43280">
    <property type="entry name" value="ARAC-FAMILY TRANSCRIPTIONAL REGULATOR"/>
    <property type="match status" value="1"/>
</dbReference>
<dbReference type="SMART" id="SM00342">
    <property type="entry name" value="HTH_ARAC"/>
    <property type="match status" value="1"/>
</dbReference>
<evidence type="ECO:0000256" key="3">
    <source>
        <dbReference type="ARBA" id="ARBA00023163"/>
    </source>
</evidence>
<dbReference type="InterPro" id="IPR020449">
    <property type="entry name" value="Tscrpt_reg_AraC-type_HTH"/>
</dbReference>
<comment type="caution">
    <text evidence="5">The sequence shown here is derived from an EMBL/GenBank/DDBJ whole genome shotgun (WGS) entry which is preliminary data.</text>
</comment>
<accession>A0ABQ1ZPW7</accession>
<dbReference type="EMBL" id="BMDD01000001">
    <property type="protein sequence ID" value="GGH70981.1"/>
    <property type="molecule type" value="Genomic_DNA"/>
</dbReference>
<dbReference type="InterPro" id="IPR018060">
    <property type="entry name" value="HTH_AraC"/>
</dbReference>
<gene>
    <name evidence="5" type="primary">rhaR</name>
    <name evidence="5" type="ORF">GCM10007362_07640</name>
</gene>